<dbReference type="RefSeq" id="WP_189090941.1">
    <property type="nucleotide sequence ID" value="NZ_BMQL01000014.1"/>
</dbReference>
<dbReference type="AlphaFoldDB" id="A0A918CAQ0"/>
<proteinExistence type="predicted"/>
<comment type="caution">
    <text evidence="2">The sequence shown here is derived from an EMBL/GenBank/DDBJ whole genome shotgun (WGS) entry which is preliminary data.</text>
</comment>
<keyword evidence="1" id="KW-1133">Transmembrane helix</keyword>
<evidence type="ECO:0000313" key="3">
    <source>
        <dbReference type="Proteomes" id="UP000603865"/>
    </source>
</evidence>
<organism evidence="2 3">
    <name type="scientific">Deinococcus ruber</name>
    <dbReference type="NCBI Taxonomy" id="1848197"/>
    <lineage>
        <taxon>Bacteria</taxon>
        <taxon>Thermotogati</taxon>
        <taxon>Deinococcota</taxon>
        <taxon>Deinococci</taxon>
        <taxon>Deinococcales</taxon>
        <taxon>Deinococcaceae</taxon>
        <taxon>Deinococcus</taxon>
    </lineage>
</organism>
<keyword evidence="1" id="KW-0472">Membrane</keyword>
<evidence type="ECO:0008006" key="4">
    <source>
        <dbReference type="Google" id="ProtNLM"/>
    </source>
</evidence>
<sequence length="99" mass="10761">MTPFLTMLGMWAVTWASRYLGLSLGGLNLPPFWLAFLRFVPISVFAALVVPDIASAPDAVRRALAAVLAGLLMWRTRQLAVGILGGFGGYWVLRWLGIG</sequence>
<reference evidence="2" key="2">
    <citation type="submission" date="2020-09" db="EMBL/GenBank/DDBJ databases">
        <authorList>
            <person name="Sun Q."/>
            <person name="Ohkuma M."/>
        </authorList>
    </citation>
    <scope>NUCLEOTIDE SEQUENCE</scope>
    <source>
        <strain evidence="2">JCM 31311</strain>
    </source>
</reference>
<keyword evidence="3" id="KW-1185">Reference proteome</keyword>
<accession>A0A918CAQ0</accession>
<gene>
    <name evidence="2" type="ORF">GCM10008957_25960</name>
</gene>
<dbReference type="Pfam" id="PF05437">
    <property type="entry name" value="AzlD"/>
    <property type="match status" value="1"/>
</dbReference>
<keyword evidence="1" id="KW-0812">Transmembrane</keyword>
<reference evidence="2" key="1">
    <citation type="journal article" date="2014" name="Int. J. Syst. Evol. Microbiol.">
        <title>Complete genome sequence of Corynebacterium casei LMG S-19264T (=DSM 44701T), isolated from a smear-ripened cheese.</title>
        <authorList>
            <consortium name="US DOE Joint Genome Institute (JGI-PGF)"/>
            <person name="Walter F."/>
            <person name="Albersmeier A."/>
            <person name="Kalinowski J."/>
            <person name="Ruckert C."/>
        </authorList>
    </citation>
    <scope>NUCLEOTIDE SEQUENCE</scope>
    <source>
        <strain evidence="2">JCM 31311</strain>
    </source>
</reference>
<feature type="transmembrane region" description="Helical" evidence="1">
    <location>
        <begin position="63"/>
        <end position="93"/>
    </location>
</feature>
<evidence type="ECO:0000313" key="2">
    <source>
        <dbReference type="EMBL" id="GGR11908.1"/>
    </source>
</evidence>
<name>A0A918CAQ0_9DEIO</name>
<evidence type="ECO:0000256" key="1">
    <source>
        <dbReference type="SAM" id="Phobius"/>
    </source>
</evidence>
<dbReference type="EMBL" id="BMQL01000014">
    <property type="protein sequence ID" value="GGR11908.1"/>
    <property type="molecule type" value="Genomic_DNA"/>
</dbReference>
<dbReference type="InterPro" id="IPR008407">
    <property type="entry name" value="Brnchd-chn_aa_trnsp_AzlD"/>
</dbReference>
<protein>
    <recommendedName>
        <fullName evidence="4">Branched-chain amino acid transport</fullName>
    </recommendedName>
</protein>
<dbReference type="Proteomes" id="UP000603865">
    <property type="component" value="Unassembled WGS sequence"/>
</dbReference>